<gene>
    <name evidence="3" type="ORF">C7444_10734</name>
</gene>
<proteinExistence type="inferred from homology"/>
<reference evidence="3 4" key="1">
    <citation type="submission" date="2018-05" db="EMBL/GenBank/DDBJ databases">
        <title>Genomic Encyclopedia of Type Strains, Phase IV (KMG-IV): sequencing the most valuable type-strain genomes for metagenomic binning, comparative biology and taxonomic classification.</title>
        <authorList>
            <person name="Goeker M."/>
        </authorList>
    </citation>
    <scope>NUCLEOTIDE SEQUENCE [LARGE SCALE GENOMIC DNA]</scope>
    <source>
        <strain evidence="3 4">DSM 566</strain>
    </source>
</reference>
<evidence type="ECO:0000256" key="2">
    <source>
        <dbReference type="SAM" id="Coils"/>
    </source>
</evidence>
<evidence type="ECO:0000313" key="4">
    <source>
        <dbReference type="Proteomes" id="UP000247811"/>
    </source>
</evidence>
<evidence type="ECO:0000313" key="3">
    <source>
        <dbReference type="EMBL" id="PXW96128.1"/>
    </source>
</evidence>
<comment type="similarity">
    <text evidence="1">Belongs to the UPF0751 family.</text>
</comment>
<dbReference type="Proteomes" id="UP000247811">
    <property type="component" value="Unassembled WGS sequence"/>
</dbReference>
<sequence length="442" mass="48835">MCQSDRPGFLALLQSGAEPADEGPLPGVAQRMSLRSVDGAQAGVAPVSDGPTGGSSRRRRLWELPRNAFCPVLGTCIPIDQLRRLADKVLGGRVQADDYALHSGAVDECSRRGDLSERFQRDLDQRYAIELQRARQIRSTEALSEHWARATRGSEVGAALWVTLTHPRCDAALEERVLRDIHMLQHQIGIGTRAEAQHLQDLAHENGVLTRELAAAQQRVTRLLAGKTAQIERQQSELVRLRAQLITRETLVSSLRDELAQLEQQIPSLRSRVELGRRLEAQQERVHDLERHLMRSQQRVHQLEERLEREAVEPQPPAAQAQRVIPLVAAVDLRDKAVLCVGGKAAIVPVYRRLVETSGARFMHHDGGEEDNAAQLECHLASADLVICQAGCISHGAYWRVKDHCKRTGKRCVFVDRPSASGLARGLETLSGGLATAPACDD</sequence>
<keyword evidence="4" id="KW-1185">Reference proteome</keyword>
<dbReference type="EMBL" id="QJJS01000007">
    <property type="protein sequence ID" value="PXW96128.1"/>
    <property type="molecule type" value="Genomic_DNA"/>
</dbReference>
<dbReference type="AlphaFoldDB" id="A0A318H0F4"/>
<dbReference type="Pfam" id="PF10087">
    <property type="entry name" value="DUF2325"/>
    <property type="match status" value="1"/>
</dbReference>
<keyword evidence="2" id="KW-0175">Coiled coil</keyword>
<organism evidence="3 4">
    <name type="scientific">Sphaerotilus hippei</name>
    <dbReference type="NCBI Taxonomy" id="744406"/>
    <lineage>
        <taxon>Bacteria</taxon>
        <taxon>Pseudomonadati</taxon>
        <taxon>Pseudomonadota</taxon>
        <taxon>Betaproteobacteria</taxon>
        <taxon>Burkholderiales</taxon>
        <taxon>Sphaerotilaceae</taxon>
        <taxon>Sphaerotilus</taxon>
    </lineage>
</organism>
<name>A0A318H0F4_9BURK</name>
<evidence type="ECO:0000256" key="1">
    <source>
        <dbReference type="ARBA" id="ARBA00007189"/>
    </source>
</evidence>
<protein>
    <submittedName>
        <fullName evidence="3">Uncharacterized protein DUF2325</fullName>
    </submittedName>
</protein>
<accession>A0A318H0F4</accession>
<comment type="caution">
    <text evidence="3">The sequence shown here is derived from an EMBL/GenBank/DDBJ whole genome shotgun (WGS) entry which is preliminary data.</text>
</comment>
<dbReference type="InterPro" id="IPR016772">
    <property type="entry name" value="UCP020408"/>
</dbReference>
<feature type="coiled-coil region" evidence="2">
    <location>
        <begin position="199"/>
        <end position="313"/>
    </location>
</feature>